<proteinExistence type="predicted"/>
<dbReference type="Gene3D" id="3.10.450.40">
    <property type="match status" value="1"/>
</dbReference>
<dbReference type="Proteomes" id="UP000305675">
    <property type="component" value="Unassembled WGS sequence"/>
</dbReference>
<keyword evidence="1" id="KW-0732">Signal</keyword>
<organism evidence="3 4">
    <name type="scientific">Ferrimonas aestuarii</name>
    <dbReference type="NCBI Taxonomy" id="2569539"/>
    <lineage>
        <taxon>Bacteria</taxon>
        <taxon>Pseudomonadati</taxon>
        <taxon>Pseudomonadota</taxon>
        <taxon>Gammaproteobacteria</taxon>
        <taxon>Alteromonadales</taxon>
        <taxon>Ferrimonadaceae</taxon>
        <taxon>Ferrimonas</taxon>
    </lineage>
</organism>
<dbReference type="InterPro" id="IPR025711">
    <property type="entry name" value="PepSY"/>
</dbReference>
<evidence type="ECO:0000313" key="3">
    <source>
        <dbReference type="EMBL" id="TKB58330.1"/>
    </source>
</evidence>
<dbReference type="OrthoDB" id="5866265at2"/>
<feature type="domain" description="PepSY" evidence="2">
    <location>
        <begin position="38"/>
        <end position="92"/>
    </location>
</feature>
<sequence>MKSSITTKPIILAAALTTIFSAGAFADDAPANIDADAVSLKQAIMVAKKHTGGEPMEAEREVEMGQALYEIELIGDNGNNFYTVISATTGEVVISREKRERDHDDLIEQAAWLSGVKSGQFKSLEAALSDAENQNSAQVYEIELEDDHNVSYEMKLVKADGSTMETRLAAQ</sequence>
<evidence type="ECO:0000259" key="2">
    <source>
        <dbReference type="Pfam" id="PF03413"/>
    </source>
</evidence>
<dbReference type="EMBL" id="SWCJ01000001">
    <property type="protein sequence ID" value="TKB58330.1"/>
    <property type="molecule type" value="Genomic_DNA"/>
</dbReference>
<evidence type="ECO:0000256" key="1">
    <source>
        <dbReference type="SAM" id="SignalP"/>
    </source>
</evidence>
<dbReference type="RefSeq" id="WP_136861478.1">
    <property type="nucleotide sequence ID" value="NZ_SWCJ01000001.1"/>
</dbReference>
<gene>
    <name evidence="3" type="ORF">FCL42_00855</name>
</gene>
<dbReference type="Pfam" id="PF03413">
    <property type="entry name" value="PepSY"/>
    <property type="match status" value="1"/>
</dbReference>
<dbReference type="AlphaFoldDB" id="A0A4U1BSJ3"/>
<feature type="chain" id="PRO_5020758294" description="PepSY domain-containing protein" evidence="1">
    <location>
        <begin position="27"/>
        <end position="171"/>
    </location>
</feature>
<protein>
    <recommendedName>
        <fullName evidence="2">PepSY domain-containing protein</fullName>
    </recommendedName>
</protein>
<accession>A0A4U1BSJ3</accession>
<keyword evidence="4" id="KW-1185">Reference proteome</keyword>
<feature type="signal peptide" evidence="1">
    <location>
        <begin position="1"/>
        <end position="26"/>
    </location>
</feature>
<name>A0A4U1BSJ3_9GAMM</name>
<comment type="caution">
    <text evidence="3">The sequence shown here is derived from an EMBL/GenBank/DDBJ whole genome shotgun (WGS) entry which is preliminary data.</text>
</comment>
<evidence type="ECO:0000313" key="4">
    <source>
        <dbReference type="Proteomes" id="UP000305675"/>
    </source>
</evidence>
<reference evidence="3 4" key="1">
    <citation type="submission" date="2019-04" db="EMBL/GenBank/DDBJ databases">
        <authorList>
            <person name="Hwang J.C."/>
        </authorList>
    </citation>
    <scope>NUCLEOTIDE SEQUENCE [LARGE SCALE GENOMIC DNA]</scope>
    <source>
        <strain evidence="3 4">IMCC35002</strain>
    </source>
</reference>